<comment type="cofactor">
    <cofactor evidence="1">
        <name>Mg(2+)</name>
        <dbReference type="ChEBI" id="CHEBI:18420"/>
    </cofactor>
</comment>
<dbReference type="EMBL" id="UINC01181371">
    <property type="protein sequence ID" value="SVD91032.1"/>
    <property type="molecule type" value="Genomic_DNA"/>
</dbReference>
<reference evidence="12" key="1">
    <citation type="submission" date="2018-05" db="EMBL/GenBank/DDBJ databases">
        <authorList>
            <person name="Lanie J.A."/>
            <person name="Ng W.-L."/>
            <person name="Kazmierczak K.M."/>
            <person name="Andrzejewski T.M."/>
            <person name="Davidsen T.M."/>
            <person name="Wayne K.J."/>
            <person name="Tettelin H."/>
            <person name="Glass J.I."/>
            <person name="Rusch D."/>
            <person name="Podicherti R."/>
            <person name="Tsui H.-C.T."/>
            <person name="Winkler M.E."/>
        </authorList>
    </citation>
    <scope>NUCLEOTIDE SEQUENCE</scope>
</reference>
<dbReference type="InterPro" id="IPR024932">
    <property type="entry name" value="ApbE"/>
</dbReference>
<keyword evidence="4" id="KW-0285">Flavoprotein</keyword>
<evidence type="ECO:0000256" key="6">
    <source>
        <dbReference type="ARBA" id="ARBA00022723"/>
    </source>
</evidence>
<organism evidence="12">
    <name type="scientific">marine metagenome</name>
    <dbReference type="NCBI Taxonomy" id="408172"/>
    <lineage>
        <taxon>unclassified sequences</taxon>
        <taxon>metagenomes</taxon>
        <taxon>ecological metagenomes</taxon>
    </lineage>
</organism>
<comment type="catalytic activity">
    <reaction evidence="10">
        <text>L-threonyl-[protein] + FAD = FMN-L-threonyl-[protein] + AMP + H(+)</text>
        <dbReference type="Rhea" id="RHEA:36847"/>
        <dbReference type="Rhea" id="RHEA-COMP:11060"/>
        <dbReference type="Rhea" id="RHEA-COMP:11061"/>
        <dbReference type="ChEBI" id="CHEBI:15378"/>
        <dbReference type="ChEBI" id="CHEBI:30013"/>
        <dbReference type="ChEBI" id="CHEBI:57692"/>
        <dbReference type="ChEBI" id="CHEBI:74257"/>
        <dbReference type="ChEBI" id="CHEBI:456215"/>
        <dbReference type="EC" id="2.7.1.180"/>
    </reaction>
</comment>
<name>A0A382Z6B3_9ZZZZ</name>
<evidence type="ECO:0000256" key="4">
    <source>
        <dbReference type="ARBA" id="ARBA00022630"/>
    </source>
</evidence>
<dbReference type="AlphaFoldDB" id="A0A382Z6B3"/>
<dbReference type="PANTHER" id="PTHR30040">
    <property type="entry name" value="THIAMINE BIOSYNTHESIS LIPOPROTEIN APBE"/>
    <property type="match status" value="1"/>
</dbReference>
<dbReference type="EC" id="2.7.1.180" evidence="2"/>
<evidence type="ECO:0000256" key="1">
    <source>
        <dbReference type="ARBA" id="ARBA00001946"/>
    </source>
</evidence>
<gene>
    <name evidence="12" type="ORF">METZ01_LOCUS443886</name>
</gene>
<evidence type="ECO:0000256" key="7">
    <source>
        <dbReference type="ARBA" id="ARBA00022827"/>
    </source>
</evidence>
<evidence type="ECO:0000256" key="9">
    <source>
        <dbReference type="ARBA" id="ARBA00031306"/>
    </source>
</evidence>
<feature type="non-terminal residue" evidence="12">
    <location>
        <position position="1"/>
    </location>
</feature>
<dbReference type="GO" id="GO:0016740">
    <property type="term" value="F:transferase activity"/>
    <property type="evidence" value="ECO:0007669"/>
    <property type="project" value="UniProtKB-KW"/>
</dbReference>
<evidence type="ECO:0000313" key="12">
    <source>
        <dbReference type="EMBL" id="SVD91032.1"/>
    </source>
</evidence>
<dbReference type="SUPFAM" id="SSF143631">
    <property type="entry name" value="ApbE-like"/>
    <property type="match status" value="1"/>
</dbReference>
<dbReference type="Pfam" id="PF02424">
    <property type="entry name" value="ApbE"/>
    <property type="match status" value="1"/>
</dbReference>
<keyword evidence="8" id="KW-0460">Magnesium</keyword>
<dbReference type="GO" id="GO:0046872">
    <property type="term" value="F:metal ion binding"/>
    <property type="evidence" value="ECO:0007669"/>
    <property type="project" value="UniProtKB-KW"/>
</dbReference>
<keyword evidence="6" id="KW-0479">Metal-binding</keyword>
<evidence type="ECO:0000256" key="11">
    <source>
        <dbReference type="SAM" id="MobiDB-lite"/>
    </source>
</evidence>
<proteinExistence type="predicted"/>
<evidence type="ECO:0000256" key="10">
    <source>
        <dbReference type="ARBA" id="ARBA00048540"/>
    </source>
</evidence>
<sequence>ENGSEMDAKDPVIVPLRNYAVATSGTYRINKPDPDSNKPASHLIDPRTGRPVEHDLVAVNVLAPTARDADAFATALMILGPEAGPALAGEMDLIVRFSIKEGNQTRQVHTPSWGCLFPVANR</sequence>
<evidence type="ECO:0000256" key="3">
    <source>
        <dbReference type="ARBA" id="ARBA00016337"/>
    </source>
</evidence>
<protein>
    <recommendedName>
        <fullName evidence="3">FAD:protein FMN transferase</fullName>
        <ecNumber evidence="2">2.7.1.180</ecNumber>
    </recommendedName>
    <alternativeName>
        <fullName evidence="9">Flavin transferase</fullName>
    </alternativeName>
</protein>
<evidence type="ECO:0000256" key="5">
    <source>
        <dbReference type="ARBA" id="ARBA00022679"/>
    </source>
</evidence>
<feature type="region of interest" description="Disordered" evidence="11">
    <location>
        <begin position="25"/>
        <end position="49"/>
    </location>
</feature>
<evidence type="ECO:0000256" key="8">
    <source>
        <dbReference type="ARBA" id="ARBA00022842"/>
    </source>
</evidence>
<keyword evidence="7" id="KW-0274">FAD</keyword>
<dbReference type="InterPro" id="IPR003374">
    <property type="entry name" value="ApbE-like_sf"/>
</dbReference>
<keyword evidence="5" id="KW-0808">Transferase</keyword>
<dbReference type="PANTHER" id="PTHR30040:SF2">
    <property type="entry name" value="FAD:PROTEIN FMN TRANSFERASE"/>
    <property type="match status" value="1"/>
</dbReference>
<accession>A0A382Z6B3</accession>
<dbReference type="Gene3D" id="3.10.520.10">
    <property type="entry name" value="ApbE-like domains"/>
    <property type="match status" value="1"/>
</dbReference>
<evidence type="ECO:0000256" key="2">
    <source>
        <dbReference type="ARBA" id="ARBA00011955"/>
    </source>
</evidence>